<feature type="non-terminal residue" evidence="3">
    <location>
        <position position="1"/>
    </location>
</feature>
<dbReference type="eggNOG" id="COG3144">
    <property type="taxonomic scope" value="Bacteria"/>
</dbReference>
<feature type="domain" description="Flagellar hook-length control protein-like C-terminal" evidence="2">
    <location>
        <begin position="375"/>
        <end position="453"/>
    </location>
</feature>
<accession>S0FMH4</accession>
<dbReference type="AlphaFoldDB" id="S0FMH4"/>
<dbReference type="EMBL" id="AORV01000036">
    <property type="protein sequence ID" value="EMS71541.1"/>
    <property type="molecule type" value="Genomic_DNA"/>
</dbReference>
<feature type="compositionally biased region" description="Low complexity" evidence="1">
    <location>
        <begin position="40"/>
        <end position="55"/>
    </location>
</feature>
<reference evidence="3 4" key="1">
    <citation type="journal article" date="2013" name="Genome Announc.">
        <title>Draft Genome Sequence of the Cellulolytic, Mesophilic, Anaerobic Bacterium Clostridium termitidis Strain CT1112 (DSM 5398).</title>
        <authorList>
            <person name="Lal S."/>
            <person name="Ramachandran U."/>
            <person name="Zhang X."/>
            <person name="Munir R."/>
            <person name="Sparling R."/>
            <person name="Levin D.B."/>
        </authorList>
    </citation>
    <scope>NUCLEOTIDE SEQUENCE [LARGE SCALE GENOMIC DNA]</scope>
    <source>
        <strain evidence="3 4">CT1112</strain>
    </source>
</reference>
<dbReference type="Proteomes" id="UP000014155">
    <property type="component" value="Unassembled WGS sequence"/>
</dbReference>
<evidence type="ECO:0000313" key="3">
    <source>
        <dbReference type="EMBL" id="EMS71541.1"/>
    </source>
</evidence>
<gene>
    <name evidence="3" type="ORF">CTER_2662</name>
</gene>
<evidence type="ECO:0000313" key="4">
    <source>
        <dbReference type="Proteomes" id="UP000014155"/>
    </source>
</evidence>
<keyword evidence="3" id="KW-0966">Cell projection</keyword>
<comment type="caution">
    <text evidence="3">The sequence shown here is derived from an EMBL/GenBank/DDBJ whole genome shotgun (WGS) entry which is preliminary data.</text>
</comment>
<feature type="region of interest" description="Disordered" evidence="1">
    <location>
        <begin position="40"/>
        <end position="65"/>
    </location>
</feature>
<dbReference type="InterPro" id="IPR038610">
    <property type="entry name" value="FliK-like_C_sf"/>
</dbReference>
<organism evidence="3 4">
    <name type="scientific">Ruminiclostridium cellobioparum subsp. termitidis CT1112</name>
    <dbReference type="NCBI Taxonomy" id="1195236"/>
    <lineage>
        <taxon>Bacteria</taxon>
        <taxon>Bacillati</taxon>
        <taxon>Bacillota</taxon>
        <taxon>Clostridia</taxon>
        <taxon>Eubacteriales</taxon>
        <taxon>Oscillospiraceae</taxon>
        <taxon>Ruminiclostridium</taxon>
    </lineage>
</organism>
<keyword evidence="3" id="KW-0282">Flagellum</keyword>
<feature type="region of interest" description="Disordered" evidence="1">
    <location>
        <begin position="450"/>
        <end position="480"/>
    </location>
</feature>
<dbReference type="Pfam" id="PF02120">
    <property type="entry name" value="Flg_hook"/>
    <property type="match status" value="1"/>
</dbReference>
<sequence>PMLMVSQNNDNSLVNLKAKTSQGSSSSDFKSVFDKTLNNSSNSAKNTSNALNSNNDGQASGNAEVKPKYNSFRDVQAERAAVSNQSNVRKVSGGTQSEGLDTVSETMTKEDKYDDQIVLLAQMFGISPNELMKLANQLGFSAEDLKDVKKLALFVQKLGDVLELNDSQKEILLKMAEEAGRQAGAVEKTADAGAAESTVKTAASDNGTGLDANKLAKLSADLKAKIDAMIKEGKTDSESISSEISKILASMKAQAQNRVSVSSVSDNPSEISLKPENTVENIGVKPEIKKETKTDEAEENVTVKEAAASDKAASTVDTKSAGVQVNVSNEQNVQVFGDVKVNMANTQNTVTKSEFTMPQPVRTTEVMNQVVENAKVILGQDKSEMVIQLKPDHLGKLELKVVTEQGIVAAKFIAENQKVKEIIETNMQLLKDSLEKQGISIDSVSVQVGQDRKGDYQQQNSYAGKSSGSADRVKHGEGRQEGIGVTGNILETLPERLAQYSYETNTINLTA</sequence>
<evidence type="ECO:0000259" key="2">
    <source>
        <dbReference type="Pfam" id="PF02120"/>
    </source>
</evidence>
<feature type="compositionally biased region" description="Basic and acidic residues" evidence="1">
    <location>
        <begin position="471"/>
        <end position="480"/>
    </location>
</feature>
<dbReference type="RefSeq" id="WP_004626328.1">
    <property type="nucleotide sequence ID" value="NZ_AORV01000036.1"/>
</dbReference>
<keyword evidence="4" id="KW-1185">Reference proteome</keyword>
<dbReference type="STRING" id="1195236.CTER_2662"/>
<keyword evidence="3" id="KW-0969">Cilium</keyword>
<evidence type="ECO:0000256" key="1">
    <source>
        <dbReference type="SAM" id="MobiDB-lite"/>
    </source>
</evidence>
<dbReference type="CDD" id="cd17470">
    <property type="entry name" value="T3SS_Flik_C"/>
    <property type="match status" value="1"/>
</dbReference>
<dbReference type="InterPro" id="IPR021136">
    <property type="entry name" value="Flagellar_hook_control-like_C"/>
</dbReference>
<proteinExistence type="predicted"/>
<protein>
    <submittedName>
        <fullName evidence="3">Flagellar hook-length control protein</fullName>
    </submittedName>
</protein>
<dbReference type="PATRIC" id="fig|1195236.3.peg.2984"/>
<feature type="compositionally biased region" description="Polar residues" evidence="1">
    <location>
        <begin position="456"/>
        <end position="469"/>
    </location>
</feature>
<name>S0FMH4_RUMCE</name>
<dbReference type="Gene3D" id="3.30.750.140">
    <property type="match status" value="1"/>
</dbReference>